<dbReference type="EMBL" id="JANPWB010000001">
    <property type="protein sequence ID" value="KAJ1213005.1"/>
    <property type="molecule type" value="Genomic_DNA"/>
</dbReference>
<keyword evidence="3" id="KW-1185">Reference proteome</keyword>
<gene>
    <name evidence="2" type="ORF">NDU88_000644</name>
</gene>
<evidence type="ECO:0000313" key="3">
    <source>
        <dbReference type="Proteomes" id="UP001066276"/>
    </source>
</evidence>
<comment type="caution">
    <text evidence="2">The sequence shown here is derived from an EMBL/GenBank/DDBJ whole genome shotgun (WGS) entry which is preliminary data.</text>
</comment>
<feature type="signal peptide" evidence="1">
    <location>
        <begin position="1"/>
        <end position="16"/>
    </location>
</feature>
<evidence type="ECO:0000256" key="1">
    <source>
        <dbReference type="SAM" id="SignalP"/>
    </source>
</evidence>
<name>A0AAV7WG37_PLEWA</name>
<dbReference type="Proteomes" id="UP001066276">
    <property type="component" value="Chromosome 1_1"/>
</dbReference>
<keyword evidence="1" id="KW-0732">Signal</keyword>
<dbReference type="AlphaFoldDB" id="A0AAV7WG37"/>
<reference evidence="2" key="1">
    <citation type="journal article" date="2022" name="bioRxiv">
        <title>Sequencing and chromosome-scale assembly of the giantPleurodeles waltlgenome.</title>
        <authorList>
            <person name="Brown T."/>
            <person name="Elewa A."/>
            <person name="Iarovenko S."/>
            <person name="Subramanian E."/>
            <person name="Araus A.J."/>
            <person name="Petzold A."/>
            <person name="Susuki M."/>
            <person name="Suzuki K.-i.T."/>
            <person name="Hayashi T."/>
            <person name="Toyoda A."/>
            <person name="Oliveira C."/>
            <person name="Osipova E."/>
            <person name="Leigh N.D."/>
            <person name="Simon A."/>
            <person name="Yun M.H."/>
        </authorList>
    </citation>
    <scope>NUCLEOTIDE SEQUENCE</scope>
    <source>
        <strain evidence="2">20211129_DDA</strain>
        <tissue evidence="2">Liver</tissue>
    </source>
</reference>
<evidence type="ECO:0008006" key="4">
    <source>
        <dbReference type="Google" id="ProtNLM"/>
    </source>
</evidence>
<protein>
    <recommendedName>
        <fullName evidence="4">Secreted protein</fullName>
    </recommendedName>
</protein>
<accession>A0AAV7WG37</accession>
<feature type="chain" id="PRO_5043664288" description="Secreted protein" evidence="1">
    <location>
        <begin position="17"/>
        <end position="69"/>
    </location>
</feature>
<evidence type="ECO:0000313" key="2">
    <source>
        <dbReference type="EMBL" id="KAJ1213005.1"/>
    </source>
</evidence>
<sequence length="69" mass="7116">MQPVLLPFVAWAGAQAWLPSNGSSCAVAPHHAARAAAVCSMCWCPGLAAVQRPILCCRSAPCSPCCCCL</sequence>
<organism evidence="2 3">
    <name type="scientific">Pleurodeles waltl</name>
    <name type="common">Iberian ribbed newt</name>
    <dbReference type="NCBI Taxonomy" id="8319"/>
    <lineage>
        <taxon>Eukaryota</taxon>
        <taxon>Metazoa</taxon>
        <taxon>Chordata</taxon>
        <taxon>Craniata</taxon>
        <taxon>Vertebrata</taxon>
        <taxon>Euteleostomi</taxon>
        <taxon>Amphibia</taxon>
        <taxon>Batrachia</taxon>
        <taxon>Caudata</taxon>
        <taxon>Salamandroidea</taxon>
        <taxon>Salamandridae</taxon>
        <taxon>Pleurodelinae</taxon>
        <taxon>Pleurodeles</taxon>
    </lineage>
</organism>
<proteinExistence type="predicted"/>